<dbReference type="AlphaFoldDB" id="A0A4Q0AHK8"/>
<gene>
    <name evidence="1" type="ORF">EOT04_03200</name>
</gene>
<dbReference type="EMBL" id="SCKW01000041">
    <property type="protein sequence ID" value="RWZ78048.1"/>
    <property type="molecule type" value="Genomic_DNA"/>
</dbReference>
<organism evidence="1 2">
    <name type="scientific">Candidatus Chaera renei</name>
    <dbReference type="NCBI Taxonomy" id="2506947"/>
    <lineage>
        <taxon>Bacteria</taxon>
        <taxon>Candidatus Saccharimonadota</taxon>
        <taxon>Candidatus Saccharimonadia</taxon>
        <taxon>Candidatus Saccharimonadales</taxon>
        <taxon>Candidatus Saccharimonadaceae</taxon>
        <taxon>Candidatus Chaera</taxon>
    </lineage>
</organism>
<evidence type="ECO:0000313" key="2">
    <source>
        <dbReference type="Proteomes" id="UP000289269"/>
    </source>
</evidence>
<dbReference type="Proteomes" id="UP000289269">
    <property type="component" value="Unassembled WGS sequence"/>
</dbReference>
<reference evidence="1" key="1">
    <citation type="submission" date="2019-01" db="EMBL/GenBank/DDBJ databases">
        <title>Genomic signatures and co-occurrence patterns of the ultra-small Saccharimodia (Patescibacteria phylum) suggest a symbiotic lifestyle.</title>
        <authorList>
            <person name="Lemos L."/>
            <person name="Medeiros J."/>
            <person name="Andreote F."/>
            <person name="Fernandes G."/>
            <person name="Varani A."/>
            <person name="Oliveira G."/>
            <person name="Pylro V."/>
        </authorList>
    </citation>
    <scope>NUCLEOTIDE SEQUENCE [LARGE SCALE GENOMIC DNA]</scope>
    <source>
        <strain evidence="1">AMD01</strain>
    </source>
</reference>
<protein>
    <submittedName>
        <fullName evidence="1">Uncharacterized protein</fullName>
    </submittedName>
</protein>
<accession>A0A4Q0AHK8</accession>
<evidence type="ECO:0000313" key="1">
    <source>
        <dbReference type="EMBL" id="RWZ78048.1"/>
    </source>
</evidence>
<name>A0A4Q0AHK8_9BACT</name>
<proteinExistence type="predicted"/>
<comment type="caution">
    <text evidence="1">The sequence shown here is derived from an EMBL/GenBank/DDBJ whole genome shotgun (WGS) entry which is preliminary data.</text>
</comment>
<sequence>MGIYLEVVFKAAAELGEELGETRRFRFGQGMTIGYSPEQQEMILAFLEAKGLFAPDAPEGYLSERGMGDTYCKGNRQPVRRAIAELGAALGETRRFRFGSKITIGYSPEQVEMIVQRARILSKSVGDIKQS</sequence>
<keyword evidence="2" id="KW-1185">Reference proteome</keyword>